<dbReference type="SUPFAM" id="SSF56672">
    <property type="entry name" value="DNA/RNA polymerases"/>
    <property type="match status" value="1"/>
</dbReference>
<feature type="region of interest" description="Disordered" evidence="1">
    <location>
        <begin position="1"/>
        <end position="21"/>
    </location>
</feature>
<gene>
    <name evidence="2" type="ORF">KIW84_065119</name>
</gene>
<name>A0A9D5A9Y2_PEA</name>
<accession>A0A9D5A9Y2</accession>
<evidence type="ECO:0000313" key="2">
    <source>
        <dbReference type="EMBL" id="KAI5400058.1"/>
    </source>
</evidence>
<dbReference type="AlphaFoldDB" id="A0A9D5A9Y2"/>
<dbReference type="Gramene" id="Psat06G0511900-T1">
    <property type="protein sequence ID" value="KAI5400058.1"/>
    <property type="gene ID" value="KIW84_065119"/>
</dbReference>
<dbReference type="InterPro" id="IPR043502">
    <property type="entry name" value="DNA/RNA_pol_sf"/>
</dbReference>
<keyword evidence="3" id="KW-1185">Reference proteome</keyword>
<dbReference type="Proteomes" id="UP001058974">
    <property type="component" value="Chromosome 6"/>
</dbReference>
<comment type="caution">
    <text evidence="2">The sequence shown here is derived from an EMBL/GenBank/DDBJ whole genome shotgun (WGS) entry which is preliminary data.</text>
</comment>
<dbReference type="EMBL" id="JAMSHJ010000006">
    <property type="protein sequence ID" value="KAI5400058.1"/>
    <property type="molecule type" value="Genomic_DNA"/>
</dbReference>
<organism evidence="2 3">
    <name type="scientific">Pisum sativum</name>
    <name type="common">Garden pea</name>
    <name type="synonym">Lathyrus oleraceus</name>
    <dbReference type="NCBI Taxonomy" id="3888"/>
    <lineage>
        <taxon>Eukaryota</taxon>
        <taxon>Viridiplantae</taxon>
        <taxon>Streptophyta</taxon>
        <taxon>Embryophyta</taxon>
        <taxon>Tracheophyta</taxon>
        <taxon>Spermatophyta</taxon>
        <taxon>Magnoliopsida</taxon>
        <taxon>eudicotyledons</taxon>
        <taxon>Gunneridae</taxon>
        <taxon>Pentapetalae</taxon>
        <taxon>rosids</taxon>
        <taxon>fabids</taxon>
        <taxon>Fabales</taxon>
        <taxon>Fabaceae</taxon>
        <taxon>Papilionoideae</taxon>
        <taxon>50 kb inversion clade</taxon>
        <taxon>NPAAA clade</taxon>
        <taxon>Hologalegina</taxon>
        <taxon>IRL clade</taxon>
        <taxon>Fabeae</taxon>
        <taxon>Lathyrus</taxon>
    </lineage>
</organism>
<evidence type="ECO:0000256" key="1">
    <source>
        <dbReference type="SAM" id="MobiDB-lite"/>
    </source>
</evidence>
<reference evidence="2 3" key="1">
    <citation type="journal article" date="2022" name="Nat. Genet.">
        <title>Improved pea reference genome and pan-genome highlight genomic features and evolutionary characteristics.</title>
        <authorList>
            <person name="Yang T."/>
            <person name="Liu R."/>
            <person name="Luo Y."/>
            <person name="Hu S."/>
            <person name="Wang D."/>
            <person name="Wang C."/>
            <person name="Pandey M.K."/>
            <person name="Ge S."/>
            <person name="Xu Q."/>
            <person name="Li N."/>
            <person name="Li G."/>
            <person name="Huang Y."/>
            <person name="Saxena R.K."/>
            <person name="Ji Y."/>
            <person name="Li M."/>
            <person name="Yan X."/>
            <person name="He Y."/>
            <person name="Liu Y."/>
            <person name="Wang X."/>
            <person name="Xiang C."/>
            <person name="Varshney R.K."/>
            <person name="Ding H."/>
            <person name="Gao S."/>
            <person name="Zong X."/>
        </authorList>
    </citation>
    <scope>NUCLEOTIDE SEQUENCE [LARGE SCALE GENOMIC DNA]</scope>
    <source>
        <strain evidence="2 3">cv. Zhongwan 6</strain>
    </source>
</reference>
<protein>
    <submittedName>
        <fullName evidence="2">Uncharacterized protein</fullName>
    </submittedName>
</protein>
<proteinExistence type="predicted"/>
<sequence>MNQHSCRCDSSPDLIDNNPVTPSYDFDNPIYLAEEEDEEDCELPGELARLLKQEEKVIQPHEEQIEVVNLGTDEVRKEVKIGAVLEESVRAGLDTDIVVHKLPLRTDCPPVKQKLRRTRPDMAMKIKEEVQKQWDAGFLAVTNYPPWVANIVPVPKKMGK</sequence>
<evidence type="ECO:0000313" key="3">
    <source>
        <dbReference type="Proteomes" id="UP001058974"/>
    </source>
</evidence>
<dbReference type="Gene3D" id="3.10.10.10">
    <property type="entry name" value="HIV Type 1 Reverse Transcriptase, subunit A, domain 1"/>
    <property type="match status" value="1"/>
</dbReference>